<dbReference type="EMBL" id="OBEN01000001">
    <property type="protein sequence ID" value="SNZ11864.1"/>
    <property type="molecule type" value="Genomic_DNA"/>
</dbReference>
<dbReference type="Gene3D" id="3.40.50.10770">
    <property type="entry name" value="Hypothetical protein VC1899 like domain (Restriction endonuclease-like)"/>
    <property type="match status" value="1"/>
</dbReference>
<keyword evidence="1" id="KW-0472">Membrane</keyword>
<evidence type="ECO:0000313" key="2">
    <source>
        <dbReference type="EMBL" id="SNZ11864.1"/>
    </source>
</evidence>
<dbReference type="Proteomes" id="UP000218627">
    <property type="component" value="Unassembled WGS sequence"/>
</dbReference>
<keyword evidence="1" id="KW-1133">Transmembrane helix</keyword>
<keyword evidence="1" id="KW-0812">Transmembrane</keyword>
<gene>
    <name evidence="2" type="ORF">SAMN06265353_0347</name>
</gene>
<protein>
    <submittedName>
        <fullName evidence="2">Uncharacterized protein</fullName>
    </submittedName>
</protein>
<evidence type="ECO:0000256" key="1">
    <source>
        <dbReference type="SAM" id="Phobius"/>
    </source>
</evidence>
<proteinExistence type="predicted"/>
<feature type="transmembrane region" description="Helical" evidence="1">
    <location>
        <begin position="63"/>
        <end position="83"/>
    </location>
</feature>
<name>A0A285NQR5_9AQUI</name>
<organism evidence="2 3">
    <name type="scientific">Hydrogenobacter hydrogenophilus</name>
    <dbReference type="NCBI Taxonomy" id="35835"/>
    <lineage>
        <taxon>Bacteria</taxon>
        <taxon>Pseudomonadati</taxon>
        <taxon>Aquificota</taxon>
        <taxon>Aquificia</taxon>
        <taxon>Aquificales</taxon>
        <taxon>Aquificaceae</taxon>
        <taxon>Hydrogenobacter</taxon>
    </lineage>
</organism>
<sequence>MVIPSEQSKDYYKHFEEVVNKLFGGLSVEQFGPANYDDFDDIQKAMRSALKELQSRGYKKSEIIVGITGGTSAFSVVASALTLPSKMALSYYTQNVGKVVYVNIEPVENK</sequence>
<evidence type="ECO:0000313" key="3">
    <source>
        <dbReference type="Proteomes" id="UP000218627"/>
    </source>
</evidence>
<accession>A0A285NQR5</accession>
<reference evidence="3" key="1">
    <citation type="submission" date="2017-09" db="EMBL/GenBank/DDBJ databases">
        <authorList>
            <person name="Varghese N."/>
            <person name="Submissions S."/>
        </authorList>
    </citation>
    <scope>NUCLEOTIDE SEQUENCE [LARGE SCALE GENOMIC DNA]</scope>
    <source>
        <strain evidence="3">DSM 2913</strain>
    </source>
</reference>
<dbReference type="AlphaFoldDB" id="A0A285NQR5"/>
<keyword evidence="3" id="KW-1185">Reference proteome</keyword>